<evidence type="ECO:0000313" key="2">
    <source>
        <dbReference type="Proteomes" id="UP000483004"/>
    </source>
</evidence>
<organism evidence="1 2">
    <name type="scientific">Actinomadura montaniterrae</name>
    <dbReference type="NCBI Taxonomy" id="1803903"/>
    <lineage>
        <taxon>Bacteria</taxon>
        <taxon>Bacillati</taxon>
        <taxon>Actinomycetota</taxon>
        <taxon>Actinomycetes</taxon>
        <taxon>Streptosporangiales</taxon>
        <taxon>Thermomonosporaceae</taxon>
        <taxon>Actinomadura</taxon>
    </lineage>
</organism>
<name>A0A6L3VR02_9ACTN</name>
<gene>
    <name evidence="1" type="ORF">F9B16_21290</name>
</gene>
<evidence type="ECO:0000313" key="1">
    <source>
        <dbReference type="EMBL" id="KAB2379250.1"/>
    </source>
</evidence>
<dbReference type="RefSeq" id="WP_151541861.1">
    <property type="nucleotide sequence ID" value="NZ_WBMR01000060.1"/>
</dbReference>
<dbReference type="Proteomes" id="UP000483004">
    <property type="component" value="Unassembled WGS sequence"/>
</dbReference>
<protein>
    <recommendedName>
        <fullName evidence="3">IS110 family transposase</fullName>
    </recommendedName>
</protein>
<evidence type="ECO:0008006" key="3">
    <source>
        <dbReference type="Google" id="ProtNLM"/>
    </source>
</evidence>
<accession>A0A6L3VR02</accession>
<keyword evidence="2" id="KW-1185">Reference proteome</keyword>
<comment type="caution">
    <text evidence="1">The sequence shown here is derived from an EMBL/GenBank/DDBJ whole genome shotgun (WGS) entry which is preliminary data.</text>
</comment>
<proteinExistence type="predicted"/>
<sequence length="134" mass="14570">MEAQALRTLQVVKRGAIKARTSAINAIRSVPVSASDELRDRSRNVRKSDLIEHCLRLRLGTDGPDASVKKALRRLARCCKMLNEERADVDAVIDVLVHRCAPALLELDAIGPGIAVTLLVTAGDNPQHLRSEAS</sequence>
<dbReference type="EMBL" id="WBMR01000060">
    <property type="protein sequence ID" value="KAB2379250.1"/>
    <property type="molecule type" value="Genomic_DNA"/>
</dbReference>
<dbReference type="OrthoDB" id="4337860at2"/>
<dbReference type="AlphaFoldDB" id="A0A6L3VR02"/>
<reference evidence="1 2" key="1">
    <citation type="submission" date="2019-09" db="EMBL/GenBank/DDBJ databases">
        <title>Actinomadura physcomitrii sp. nov., a novel actinomycete isolated from moss [Physcomitrium sphaericum (Ludw) Fuernr].</title>
        <authorList>
            <person name="Liu C."/>
            <person name="Zhuang X."/>
        </authorList>
    </citation>
    <scope>NUCLEOTIDE SEQUENCE [LARGE SCALE GENOMIC DNA]</scope>
    <source>
        <strain evidence="1 2">CYP1-1B</strain>
    </source>
</reference>